<gene>
    <name evidence="2" type="ORF">K435DRAFT_664315</name>
</gene>
<reference evidence="2 3" key="1">
    <citation type="journal article" date="2019" name="Nat. Ecol. Evol.">
        <title>Megaphylogeny resolves global patterns of mushroom evolution.</title>
        <authorList>
            <person name="Varga T."/>
            <person name="Krizsan K."/>
            <person name="Foldi C."/>
            <person name="Dima B."/>
            <person name="Sanchez-Garcia M."/>
            <person name="Sanchez-Ramirez S."/>
            <person name="Szollosi G.J."/>
            <person name="Szarkandi J.G."/>
            <person name="Papp V."/>
            <person name="Albert L."/>
            <person name="Andreopoulos W."/>
            <person name="Angelini C."/>
            <person name="Antonin V."/>
            <person name="Barry K.W."/>
            <person name="Bougher N.L."/>
            <person name="Buchanan P."/>
            <person name="Buyck B."/>
            <person name="Bense V."/>
            <person name="Catcheside P."/>
            <person name="Chovatia M."/>
            <person name="Cooper J."/>
            <person name="Damon W."/>
            <person name="Desjardin D."/>
            <person name="Finy P."/>
            <person name="Geml J."/>
            <person name="Haridas S."/>
            <person name="Hughes K."/>
            <person name="Justo A."/>
            <person name="Karasinski D."/>
            <person name="Kautmanova I."/>
            <person name="Kiss B."/>
            <person name="Kocsube S."/>
            <person name="Kotiranta H."/>
            <person name="LaButti K.M."/>
            <person name="Lechner B.E."/>
            <person name="Liimatainen K."/>
            <person name="Lipzen A."/>
            <person name="Lukacs Z."/>
            <person name="Mihaltcheva S."/>
            <person name="Morgado L.N."/>
            <person name="Niskanen T."/>
            <person name="Noordeloos M.E."/>
            <person name="Ohm R.A."/>
            <person name="Ortiz-Santana B."/>
            <person name="Ovrebo C."/>
            <person name="Racz N."/>
            <person name="Riley R."/>
            <person name="Savchenko A."/>
            <person name="Shiryaev A."/>
            <person name="Soop K."/>
            <person name="Spirin V."/>
            <person name="Szebenyi C."/>
            <person name="Tomsovsky M."/>
            <person name="Tulloss R.E."/>
            <person name="Uehling J."/>
            <person name="Grigoriev I.V."/>
            <person name="Vagvolgyi C."/>
            <person name="Papp T."/>
            <person name="Martin F.M."/>
            <person name="Miettinen O."/>
            <person name="Hibbett D.S."/>
            <person name="Nagy L.G."/>
        </authorList>
    </citation>
    <scope>NUCLEOTIDE SEQUENCE [LARGE SCALE GENOMIC DNA]</scope>
    <source>
        <strain evidence="2 3">CBS 962.96</strain>
    </source>
</reference>
<evidence type="ECO:0008006" key="4">
    <source>
        <dbReference type="Google" id="ProtNLM"/>
    </source>
</evidence>
<proteinExistence type="predicted"/>
<dbReference type="InterPro" id="IPR040521">
    <property type="entry name" value="KDZ"/>
</dbReference>
<protein>
    <recommendedName>
        <fullName evidence="4">CxC1-like cysteine cluster associated with KDZ transposases domain-containing protein</fullName>
    </recommendedName>
</protein>
<evidence type="ECO:0000313" key="3">
    <source>
        <dbReference type="Proteomes" id="UP000297245"/>
    </source>
</evidence>
<feature type="compositionally biased region" description="Polar residues" evidence="1">
    <location>
        <begin position="818"/>
        <end position="831"/>
    </location>
</feature>
<feature type="compositionally biased region" description="Polar residues" evidence="1">
    <location>
        <begin position="857"/>
        <end position="871"/>
    </location>
</feature>
<dbReference type="PANTHER" id="PTHR33096:SF1">
    <property type="entry name" value="CXC1-LIKE CYSTEINE CLUSTER ASSOCIATED WITH KDZ TRANSPOSASES DOMAIN-CONTAINING PROTEIN"/>
    <property type="match status" value="1"/>
</dbReference>
<evidence type="ECO:0000256" key="1">
    <source>
        <dbReference type="SAM" id="MobiDB-lite"/>
    </source>
</evidence>
<keyword evidence="3" id="KW-1185">Reference proteome</keyword>
<dbReference type="Pfam" id="PF18758">
    <property type="entry name" value="KDZ"/>
    <property type="match status" value="1"/>
</dbReference>
<dbReference type="Proteomes" id="UP000297245">
    <property type="component" value="Unassembled WGS sequence"/>
</dbReference>
<feature type="compositionally biased region" description="Acidic residues" evidence="1">
    <location>
        <begin position="878"/>
        <end position="893"/>
    </location>
</feature>
<dbReference type="AlphaFoldDB" id="A0A4V6T5F6"/>
<accession>A0A4V6T5F6</accession>
<sequence>MALLIRWHGRRWRKDTRSWKRRVGALDDNWLSLMDAMTDAYVDWKYKHSSSSSIPCNPQYNFNIPVIDIHTLEHEVFIKRDENTEPNVALVRSGYLGNSPLNPSLAISLRTLELFYVIRLFKPSFSVEAFSKVLCHVYGRPYRRGYRTSLSDAFDVYLKIRRKVDTRVASELGHDTPNYRVLNGCPACCYKLVGEPSLDITRMWVIDGNNSLKRIKGITGRVVSDTRVFTESDYYIPSEFVDKFAHEVKSRREDHDKTGSDGSEDEDDEQPKTDEGDPTDGPEMDAELQKILHGCTEKWKASAKDSHKKMWAIFKESSIFASACRHGFILWLVDMVESGELAKYPLAMVAKALEVFDDRWMLGYDIGCRFVSTIASTSLAPQFLTKKCRTCVNAFHGCAHNCLCQHKNLPLNIKGMGLEDLETLERVFSSSNQLASVTRYMSAYRRRVFIDMHFKQWDADKYQSLVQMLHNNYVQALTIIEEDGIVVKETLKDLNLTEKDLDDYFRDEVDHFQQKLGKEADDDVHAAVYVDLLQQYRDLNTSYENISDRFRTQIPQDYQPLTPEQQYNNALSQTRKIETERRVIWEQREKVLNELVAMEVSMGIEHRWTPASHQYQEALKYMTSRKYQQALETLYKLIIQRLFEMHRLNLNQTGYKMRTHISNALQKRSKAIQTAVRRYNTAALALDPPRPTLDWSKVSHFTFLDQFDILRETRHNVFNKPWAQPVIRETMKRHRRVLRAQEEIVRCNIELRRIHTSIVDEEKKFEKVLLHLSNSKNYGPVNEYILRRKAINSLLKDQLKRTSALPGFSGIPRPGTKLQPSGSQNTTSTNLPIKPSVAPVGMTDGSSSPAASIPVGDSTTSEQASEIMSDSSETKIFEDDEDWESVDEEDDEYTERTGTLVDFISNIPMHD</sequence>
<feature type="region of interest" description="Disordered" evidence="1">
    <location>
        <begin position="251"/>
        <end position="284"/>
    </location>
</feature>
<evidence type="ECO:0000313" key="2">
    <source>
        <dbReference type="EMBL" id="THU96505.1"/>
    </source>
</evidence>
<dbReference type="EMBL" id="ML179175">
    <property type="protein sequence ID" value="THU96505.1"/>
    <property type="molecule type" value="Genomic_DNA"/>
</dbReference>
<dbReference type="PANTHER" id="PTHR33096">
    <property type="entry name" value="CXC2 DOMAIN-CONTAINING PROTEIN"/>
    <property type="match status" value="1"/>
</dbReference>
<name>A0A4V6T5F6_DENBC</name>
<dbReference type="OrthoDB" id="2505969at2759"/>
<feature type="region of interest" description="Disordered" evidence="1">
    <location>
        <begin position="805"/>
        <end position="899"/>
    </location>
</feature>
<organism evidence="2 3">
    <name type="scientific">Dendrothele bispora (strain CBS 962.96)</name>
    <dbReference type="NCBI Taxonomy" id="1314807"/>
    <lineage>
        <taxon>Eukaryota</taxon>
        <taxon>Fungi</taxon>
        <taxon>Dikarya</taxon>
        <taxon>Basidiomycota</taxon>
        <taxon>Agaricomycotina</taxon>
        <taxon>Agaricomycetes</taxon>
        <taxon>Agaricomycetidae</taxon>
        <taxon>Agaricales</taxon>
        <taxon>Agaricales incertae sedis</taxon>
        <taxon>Dendrothele</taxon>
    </lineage>
</organism>